<evidence type="ECO:0000313" key="11">
    <source>
        <dbReference type="Proteomes" id="UP000574133"/>
    </source>
</evidence>
<evidence type="ECO:0000256" key="3">
    <source>
        <dbReference type="ARBA" id="ARBA00022723"/>
    </source>
</evidence>
<evidence type="ECO:0000256" key="7">
    <source>
        <dbReference type="ARBA" id="ARBA00034301"/>
    </source>
</evidence>
<keyword evidence="4" id="KW-0378">Hydrolase</keyword>
<organism evidence="10 11">
    <name type="scientific">Cohnella lubricantis</name>
    <dbReference type="NCBI Taxonomy" id="2163172"/>
    <lineage>
        <taxon>Bacteria</taxon>
        <taxon>Bacillati</taxon>
        <taxon>Bacillota</taxon>
        <taxon>Bacilli</taxon>
        <taxon>Bacillales</taxon>
        <taxon>Paenibacillaceae</taxon>
        <taxon>Cohnella</taxon>
    </lineage>
</organism>
<dbReference type="RefSeq" id="WP_185177654.1">
    <property type="nucleotide sequence ID" value="NZ_CBCSEP010000003.1"/>
</dbReference>
<comment type="similarity">
    <text evidence="2">Belongs to the metallo-beta-lactamase superfamily.</text>
</comment>
<comment type="catalytic activity">
    <reaction evidence="8">
        <text>3',5'-cyclic UMP + H2O = UMP + H(+)</text>
        <dbReference type="Rhea" id="RHEA:70575"/>
        <dbReference type="ChEBI" id="CHEBI:15377"/>
        <dbReference type="ChEBI" id="CHEBI:15378"/>
        <dbReference type="ChEBI" id="CHEBI:57865"/>
        <dbReference type="ChEBI" id="CHEBI:184387"/>
    </reaction>
    <physiologicalReaction direction="left-to-right" evidence="8">
        <dbReference type="Rhea" id="RHEA:70576"/>
    </physiologicalReaction>
</comment>
<protein>
    <submittedName>
        <fullName evidence="10">N-acyl homoserine lactonase family protein</fullName>
    </submittedName>
</protein>
<comment type="function">
    <text evidence="7">Counteracts the endogenous Pycsar antiviral defense system. Phosphodiesterase that enables metal-dependent hydrolysis of host cyclic nucleotide Pycsar defense signals such as cCMP and cUMP.</text>
</comment>
<dbReference type="EMBL" id="JACJVN010000015">
    <property type="protein sequence ID" value="MBB6676360.1"/>
    <property type="molecule type" value="Genomic_DNA"/>
</dbReference>
<dbReference type="CDD" id="cd07729">
    <property type="entry name" value="AHL_lactonase_MBL-fold"/>
    <property type="match status" value="1"/>
</dbReference>
<dbReference type="GO" id="GO:0016787">
    <property type="term" value="F:hydrolase activity"/>
    <property type="evidence" value="ECO:0007669"/>
    <property type="project" value="UniProtKB-KW"/>
</dbReference>
<comment type="cofactor">
    <cofactor evidence="1">
        <name>Zn(2+)</name>
        <dbReference type="ChEBI" id="CHEBI:29105"/>
    </cofactor>
</comment>
<proteinExistence type="inferred from homology"/>
<feature type="domain" description="Metallo-beta-lactamase" evidence="9">
    <location>
        <begin position="47"/>
        <end position="261"/>
    </location>
</feature>
<sequence>MNKISRIHILHTGYVRIDRALAYRERTLHPMPYTGWIRPASARITVPVSTYLIEHSNGPVLIDTGWHTDIRIDQRRHLGFLASTMFQGSLPEGAAIHEQLAKIGIRERDLEAVVLTHLHADHVSGLKHVAGAKRIIVSDLEVEAAQRSLGYNRTMWQGVKFDSYRPKSIPFGPYGLGLDLFGDESLYLVHTPGHSRGQLSVLVKLSGGWVLLASDVGYSTRSWREMMLPGVTDNREEAERSLHWVRDFASRTDCLGVYANHDPDVLPMVIEDEVVAV</sequence>
<dbReference type="GO" id="GO:0046872">
    <property type="term" value="F:metal ion binding"/>
    <property type="evidence" value="ECO:0007669"/>
    <property type="project" value="UniProtKB-KW"/>
</dbReference>
<evidence type="ECO:0000256" key="4">
    <source>
        <dbReference type="ARBA" id="ARBA00022801"/>
    </source>
</evidence>
<dbReference type="SMART" id="SM00849">
    <property type="entry name" value="Lactamase_B"/>
    <property type="match status" value="1"/>
</dbReference>
<evidence type="ECO:0000256" key="8">
    <source>
        <dbReference type="ARBA" id="ARBA00048505"/>
    </source>
</evidence>
<evidence type="ECO:0000256" key="1">
    <source>
        <dbReference type="ARBA" id="ARBA00001947"/>
    </source>
</evidence>
<dbReference type="InterPro" id="IPR036866">
    <property type="entry name" value="RibonucZ/Hydroxyglut_hydro"/>
</dbReference>
<evidence type="ECO:0000259" key="9">
    <source>
        <dbReference type="SMART" id="SM00849"/>
    </source>
</evidence>
<keyword evidence="3" id="KW-0479">Metal-binding</keyword>
<keyword evidence="5" id="KW-0862">Zinc</keyword>
<dbReference type="AlphaFoldDB" id="A0A841TAT3"/>
<dbReference type="InterPro" id="IPR051013">
    <property type="entry name" value="MBL_superfamily_lactonases"/>
</dbReference>
<comment type="catalytic activity">
    <reaction evidence="6">
        <text>3',5'-cyclic CMP + H2O = CMP + H(+)</text>
        <dbReference type="Rhea" id="RHEA:72675"/>
        <dbReference type="ChEBI" id="CHEBI:15377"/>
        <dbReference type="ChEBI" id="CHEBI:15378"/>
        <dbReference type="ChEBI" id="CHEBI:58003"/>
        <dbReference type="ChEBI" id="CHEBI:60377"/>
    </reaction>
    <physiologicalReaction direction="left-to-right" evidence="6">
        <dbReference type="Rhea" id="RHEA:72676"/>
    </physiologicalReaction>
</comment>
<evidence type="ECO:0000256" key="2">
    <source>
        <dbReference type="ARBA" id="ARBA00007749"/>
    </source>
</evidence>
<reference evidence="10 11" key="1">
    <citation type="submission" date="2020-08" db="EMBL/GenBank/DDBJ databases">
        <title>Cohnella phylogeny.</title>
        <authorList>
            <person name="Dunlap C."/>
        </authorList>
    </citation>
    <scope>NUCLEOTIDE SEQUENCE [LARGE SCALE GENOMIC DNA]</scope>
    <source>
        <strain evidence="10 11">DSM 103658</strain>
    </source>
</reference>
<dbReference type="Pfam" id="PF00753">
    <property type="entry name" value="Lactamase_B"/>
    <property type="match status" value="1"/>
</dbReference>
<comment type="caution">
    <text evidence="10">The sequence shown here is derived from an EMBL/GenBank/DDBJ whole genome shotgun (WGS) entry which is preliminary data.</text>
</comment>
<accession>A0A841TAT3</accession>
<dbReference type="PANTHER" id="PTHR42978">
    <property type="entry name" value="QUORUM-QUENCHING LACTONASE YTNP-RELATED-RELATED"/>
    <property type="match status" value="1"/>
</dbReference>
<dbReference type="PANTHER" id="PTHR42978:SF2">
    <property type="entry name" value="102 KBASES UNSTABLE REGION: FROM 1 TO 119443"/>
    <property type="match status" value="1"/>
</dbReference>
<evidence type="ECO:0000256" key="6">
    <source>
        <dbReference type="ARBA" id="ARBA00034221"/>
    </source>
</evidence>
<keyword evidence="11" id="KW-1185">Reference proteome</keyword>
<gene>
    <name evidence="10" type="ORF">H4Q31_03360</name>
</gene>
<name>A0A841TAT3_9BACL</name>
<dbReference type="Gene3D" id="3.60.15.10">
    <property type="entry name" value="Ribonuclease Z/Hydroxyacylglutathione hydrolase-like"/>
    <property type="match status" value="1"/>
</dbReference>
<evidence type="ECO:0000313" key="10">
    <source>
        <dbReference type="EMBL" id="MBB6676360.1"/>
    </source>
</evidence>
<evidence type="ECO:0000256" key="5">
    <source>
        <dbReference type="ARBA" id="ARBA00022833"/>
    </source>
</evidence>
<dbReference type="Proteomes" id="UP000574133">
    <property type="component" value="Unassembled WGS sequence"/>
</dbReference>
<dbReference type="InterPro" id="IPR001279">
    <property type="entry name" value="Metallo-B-lactamas"/>
</dbReference>
<dbReference type="SUPFAM" id="SSF56281">
    <property type="entry name" value="Metallo-hydrolase/oxidoreductase"/>
    <property type="match status" value="1"/>
</dbReference>